<organism evidence="4 5">
    <name type="scientific">Megalodesulfovibrio gigas (strain ATCC 19364 / DSM 1382 / NCIMB 9332 / VKM B-1759)</name>
    <name type="common">Desulfovibrio gigas</name>
    <dbReference type="NCBI Taxonomy" id="1121448"/>
    <lineage>
        <taxon>Bacteria</taxon>
        <taxon>Pseudomonadati</taxon>
        <taxon>Thermodesulfobacteriota</taxon>
        <taxon>Desulfovibrionia</taxon>
        <taxon>Desulfovibrionales</taxon>
        <taxon>Desulfovibrionaceae</taxon>
        <taxon>Megalodesulfovibrio</taxon>
    </lineage>
</organism>
<dbReference type="Gene3D" id="3.40.50.300">
    <property type="entry name" value="P-loop containing nucleotide triphosphate hydrolases"/>
    <property type="match status" value="1"/>
</dbReference>
<dbReference type="PATRIC" id="fig|1121448.10.peg.3009"/>
<accession>T2GEP7</accession>
<dbReference type="GO" id="GO:0016887">
    <property type="term" value="F:ATP hydrolysis activity"/>
    <property type="evidence" value="ECO:0007669"/>
    <property type="project" value="InterPro"/>
</dbReference>
<dbReference type="PROSITE" id="PS50893">
    <property type="entry name" value="ABC_TRANSPORTER_2"/>
    <property type="match status" value="1"/>
</dbReference>
<reference evidence="4 5" key="1">
    <citation type="journal article" date="2013" name="J. Bacteriol.">
        <title>Roles of HynAB and Ech, the only two hydrogenases found in the model sulfate reducer Desulfovibrio gigas.</title>
        <authorList>
            <person name="Morais-Silva F.O."/>
            <person name="Santos C.I."/>
            <person name="Rodrigues R."/>
            <person name="Pereira I.A."/>
            <person name="Rodrigues-Pousada C."/>
        </authorList>
    </citation>
    <scope>NUCLEOTIDE SEQUENCE [LARGE SCALE GENOMIC DNA]</scope>
    <source>
        <strain evidence="5">ATCC 19364 / DSM 1382 / NCIMB 9332 / VKM B-1759</strain>
    </source>
</reference>
<dbReference type="SMART" id="SM00382">
    <property type="entry name" value="AAA"/>
    <property type="match status" value="1"/>
</dbReference>
<dbReference type="PANTHER" id="PTHR43158:SF10">
    <property type="entry name" value="ABC TRANSPORTER ATP-BINDING PROTEIN YTRB"/>
    <property type="match status" value="1"/>
</dbReference>
<name>T2GEP7_MEGG1</name>
<evidence type="ECO:0000313" key="4">
    <source>
        <dbReference type="EMBL" id="AGW14768.1"/>
    </source>
</evidence>
<gene>
    <name evidence="4" type="ORF">DGI_3050</name>
</gene>
<dbReference type="AlphaFoldDB" id="T2GEP7"/>
<feature type="domain" description="ABC transporter" evidence="3">
    <location>
        <begin position="6"/>
        <end position="232"/>
    </location>
</feature>
<evidence type="ECO:0000259" key="3">
    <source>
        <dbReference type="PROSITE" id="PS50893"/>
    </source>
</evidence>
<dbReference type="EMBL" id="CP006585">
    <property type="protein sequence ID" value="AGW14768.1"/>
    <property type="molecule type" value="Genomic_DNA"/>
</dbReference>
<dbReference type="CDD" id="cd03230">
    <property type="entry name" value="ABC_DR_subfamily_A"/>
    <property type="match status" value="1"/>
</dbReference>
<dbReference type="PANTHER" id="PTHR43158">
    <property type="entry name" value="SKFA PEPTIDE EXPORT ATP-BINDING PROTEIN SKFE"/>
    <property type="match status" value="1"/>
</dbReference>
<dbReference type="GO" id="GO:0005524">
    <property type="term" value="F:ATP binding"/>
    <property type="evidence" value="ECO:0007669"/>
    <property type="project" value="UniProtKB-KW"/>
</dbReference>
<dbReference type="STRING" id="1121448.DGI_3050"/>
<reference evidence="5" key="2">
    <citation type="submission" date="2013-07" db="EMBL/GenBank/DDBJ databases">
        <authorList>
            <person name="Morais-Silva F.O."/>
            <person name="Rezende A.M."/>
            <person name="Pimentel C."/>
            <person name="Resende D.M."/>
            <person name="Santos C.I."/>
            <person name="Clemente C."/>
            <person name="de Oliveira L.M."/>
            <person name="da Silva S.M."/>
            <person name="Costa D.A."/>
            <person name="Varela-Raposo A."/>
            <person name="Horacio E.C.A."/>
            <person name="Matos M."/>
            <person name="Flores O."/>
            <person name="Ruiz J.C."/>
            <person name="Rodrigues-Pousada C."/>
        </authorList>
    </citation>
    <scope>NUCLEOTIDE SEQUENCE [LARGE SCALE GENOMIC DNA]</scope>
    <source>
        <strain evidence="5">ATCC 19364 / DSM 1382 / NCIMB 9332 / VKM B-1759</strain>
    </source>
</reference>
<keyword evidence="1" id="KW-0547">Nucleotide-binding</keyword>
<protein>
    <submittedName>
        <fullName evidence="4">Putative ABC transporter ATP-binding protein</fullName>
    </submittedName>
</protein>
<dbReference type="InterPro" id="IPR003593">
    <property type="entry name" value="AAA+_ATPase"/>
</dbReference>
<keyword evidence="2 4" id="KW-0067">ATP-binding</keyword>
<keyword evidence="5" id="KW-1185">Reference proteome</keyword>
<proteinExistence type="predicted"/>
<evidence type="ECO:0000256" key="2">
    <source>
        <dbReference type="ARBA" id="ARBA00022840"/>
    </source>
</evidence>
<dbReference type="SUPFAM" id="SSF52540">
    <property type="entry name" value="P-loop containing nucleoside triphosphate hydrolases"/>
    <property type="match status" value="1"/>
</dbReference>
<evidence type="ECO:0000256" key="1">
    <source>
        <dbReference type="ARBA" id="ARBA00022741"/>
    </source>
</evidence>
<dbReference type="KEGG" id="dgg:DGI_3050"/>
<dbReference type="InterPro" id="IPR003439">
    <property type="entry name" value="ABC_transporter-like_ATP-bd"/>
</dbReference>
<sequence length="296" mass="33177">MSSSAIDVRNLHHRYGARIIYEQLSLQVPRGKVVALLGKNGVGKTTLIKILMGFLTPRAGRCTVLGDPSHALRPATRRQVGLLFEGHVAYDFMTIAQIERFHAPFYPRWRKELYYELVGRLGLPEHHVIARMSEGQRSQVVLGLLMAQQPDLLILDDYSMGLDAGYRRLFVDLMVEYLAGGDRTVFLTSHVIQDMERFVDDIILLERGGVARHCALKDFLCQFHRHVLPKTAARGPVQAAACIKNAEEHAGHWDLFSFADGHTLAAALADQGHDPCALQQMPMSLEDAFIGYTGRY</sequence>
<dbReference type="eggNOG" id="COG1131">
    <property type="taxonomic scope" value="Bacteria"/>
</dbReference>
<dbReference type="Pfam" id="PF00005">
    <property type="entry name" value="ABC_tran"/>
    <property type="match status" value="1"/>
</dbReference>
<dbReference type="Proteomes" id="UP000016587">
    <property type="component" value="Chromosome"/>
</dbReference>
<dbReference type="HOGENOM" id="CLU_000604_1_2_7"/>
<dbReference type="InterPro" id="IPR027417">
    <property type="entry name" value="P-loop_NTPase"/>
</dbReference>
<evidence type="ECO:0000313" key="5">
    <source>
        <dbReference type="Proteomes" id="UP000016587"/>
    </source>
</evidence>